<protein>
    <submittedName>
        <fullName evidence="1">Uncharacterized protein</fullName>
    </submittedName>
</protein>
<name>A0A5C1AA04_9BACT</name>
<sequence length="532" mass="55335">MSYVLSQGTADKLKALLNTSGGSGAGASGGSNRQEGWITVTLAEDGEYEGTVNYYDAVNEVWETFASVVVLPCNEDDTLVEGRRYIGQRSGDTLEGDSIWIVSAASEVEVCCGLRIVEAEDDPTGCDPGTIVVDGGPLFGAGIAWNESECQAYLDTGCGITLEGGEKIGVHAGDLAGPGLIATTGCKLEVNPGNCVSIDDDGKVNVSLSGVFSAVTAITLTAGCPTPTLKVTTTAFSFDGCTLTADGSNDEDIVIPCCETCDPPPQEYYWCYAGSCTLSAVQPEGSVGPFATQLDCTDQCYLTPTDCHDCEFSVIINGTSYPFESFGGDGYIAAFGDGLYLYMTPPTSCEAYWLVQLYDGALEQCNWESYWDGIGCGTLAQGTNNGIQFTECPAESVELCCNGGDGGGSGGCTFGASLQFKTEGPLCGICNAFAAGWHELTPDPMASCNYYGSYGGGDIAECANDNRGYGVRMIVNDEAGTVELVAYGDYCGPPPGTYTPDSFSPFSLTVTYSTGGATCGACGETTLTITEV</sequence>
<dbReference type="RefSeq" id="WP_149108801.1">
    <property type="nucleotide sequence ID" value="NZ_CP042425.1"/>
</dbReference>
<dbReference type="AlphaFoldDB" id="A0A5C1AA04"/>
<accession>A0A5C1AA04</accession>
<gene>
    <name evidence="1" type="ORF">PX52LOC_00726</name>
</gene>
<keyword evidence="2" id="KW-1185">Reference proteome</keyword>
<dbReference type="Proteomes" id="UP000324974">
    <property type="component" value="Chromosome"/>
</dbReference>
<reference evidence="2" key="1">
    <citation type="submission" date="2019-08" db="EMBL/GenBank/DDBJ databases">
        <title>Limnoglobus roseus gen. nov., sp. nov., a novel freshwater planctomycete with a giant genome from the family Gemmataceae.</title>
        <authorList>
            <person name="Kulichevskaya I.S."/>
            <person name="Naumoff D.G."/>
            <person name="Miroshnikov K."/>
            <person name="Ivanova A."/>
            <person name="Philippov D.A."/>
            <person name="Hakobyan A."/>
            <person name="Rijpstra I.C."/>
            <person name="Sinninghe Damste J.S."/>
            <person name="Liesack W."/>
            <person name="Dedysh S.N."/>
        </authorList>
    </citation>
    <scope>NUCLEOTIDE SEQUENCE [LARGE SCALE GENOMIC DNA]</scope>
    <source>
        <strain evidence="2">PX52</strain>
    </source>
</reference>
<dbReference type="EMBL" id="CP042425">
    <property type="protein sequence ID" value="QEL13868.1"/>
    <property type="molecule type" value="Genomic_DNA"/>
</dbReference>
<evidence type="ECO:0000313" key="1">
    <source>
        <dbReference type="EMBL" id="QEL13868.1"/>
    </source>
</evidence>
<organism evidence="1 2">
    <name type="scientific">Limnoglobus roseus</name>
    <dbReference type="NCBI Taxonomy" id="2598579"/>
    <lineage>
        <taxon>Bacteria</taxon>
        <taxon>Pseudomonadati</taxon>
        <taxon>Planctomycetota</taxon>
        <taxon>Planctomycetia</taxon>
        <taxon>Gemmatales</taxon>
        <taxon>Gemmataceae</taxon>
        <taxon>Limnoglobus</taxon>
    </lineage>
</organism>
<evidence type="ECO:0000313" key="2">
    <source>
        <dbReference type="Proteomes" id="UP000324974"/>
    </source>
</evidence>
<proteinExistence type="predicted"/>
<dbReference type="KEGG" id="lrs:PX52LOC_00726"/>